<dbReference type="Gene3D" id="1.20.1250.20">
    <property type="entry name" value="MFS general substrate transporter like domains"/>
    <property type="match status" value="1"/>
</dbReference>
<comment type="caution">
    <text evidence="6">The sequence shown here is derived from an EMBL/GenBank/DDBJ whole genome shotgun (WGS) entry which is preliminary data.</text>
</comment>
<proteinExistence type="predicted"/>
<keyword evidence="3 5" id="KW-1133">Transmembrane helix</keyword>
<dbReference type="STRING" id="105785.A0A2J7RD89"/>
<protein>
    <recommendedName>
        <fullName evidence="8">Major facilitator superfamily (MFS) profile domain-containing protein</fullName>
    </recommendedName>
</protein>
<feature type="transmembrane region" description="Helical" evidence="5">
    <location>
        <begin position="124"/>
        <end position="141"/>
    </location>
</feature>
<dbReference type="Proteomes" id="UP000235965">
    <property type="component" value="Unassembled WGS sequence"/>
</dbReference>
<evidence type="ECO:0000256" key="2">
    <source>
        <dbReference type="ARBA" id="ARBA00022692"/>
    </source>
</evidence>
<gene>
    <name evidence="6" type="ORF">B7P43_G12018</name>
</gene>
<keyword evidence="7" id="KW-1185">Reference proteome</keyword>
<sequence>MSVVSGDFGTYQLRQSLLHMLAALTAGLHMLTLVTVAAVPDHRCEVPGVDENGTVALWDSPEVLASVPLIKDGVLDSCHLIDPTTNSSVKCSKWVYDNTYYQSSRAIEWNLVCDRRWMGAVAQTAYMFGVFTGAVVLGSMADNVGLMTSLLLVFWFAIFNIMFTCFILLIFFFWSYASFIVMYLITVVVESHNECFLSRLVDESPRWLWAQGQIHKAVTIVEKAMKQNGCAEELDVAYFVSRGKARAIDSRSENASIADLIKTPNLRNRTFNVVFNWCVFCLNLFIGILYKTSNGITFVHYHTAVG</sequence>
<evidence type="ECO:0000256" key="5">
    <source>
        <dbReference type="SAM" id="Phobius"/>
    </source>
</evidence>
<dbReference type="InterPro" id="IPR036259">
    <property type="entry name" value="MFS_trans_sf"/>
</dbReference>
<feature type="transmembrane region" description="Helical" evidence="5">
    <location>
        <begin position="20"/>
        <end position="39"/>
    </location>
</feature>
<comment type="subcellular location">
    <subcellularLocation>
        <location evidence="1">Membrane</location>
        <topology evidence="1">Multi-pass membrane protein</topology>
    </subcellularLocation>
</comment>
<evidence type="ECO:0000256" key="4">
    <source>
        <dbReference type="ARBA" id="ARBA00023136"/>
    </source>
</evidence>
<keyword evidence="2 5" id="KW-0812">Transmembrane</keyword>
<evidence type="ECO:0000256" key="3">
    <source>
        <dbReference type="ARBA" id="ARBA00022989"/>
    </source>
</evidence>
<evidence type="ECO:0000256" key="1">
    <source>
        <dbReference type="ARBA" id="ARBA00004141"/>
    </source>
</evidence>
<evidence type="ECO:0000313" key="6">
    <source>
        <dbReference type="EMBL" id="PNF38790.1"/>
    </source>
</evidence>
<keyword evidence="4 5" id="KW-0472">Membrane</keyword>
<name>A0A2J7RD89_9NEOP</name>
<organism evidence="6 7">
    <name type="scientific">Cryptotermes secundus</name>
    <dbReference type="NCBI Taxonomy" id="105785"/>
    <lineage>
        <taxon>Eukaryota</taxon>
        <taxon>Metazoa</taxon>
        <taxon>Ecdysozoa</taxon>
        <taxon>Arthropoda</taxon>
        <taxon>Hexapoda</taxon>
        <taxon>Insecta</taxon>
        <taxon>Pterygota</taxon>
        <taxon>Neoptera</taxon>
        <taxon>Polyneoptera</taxon>
        <taxon>Dictyoptera</taxon>
        <taxon>Blattodea</taxon>
        <taxon>Blattoidea</taxon>
        <taxon>Termitoidae</taxon>
        <taxon>Kalotermitidae</taxon>
        <taxon>Cryptotermitinae</taxon>
        <taxon>Cryptotermes</taxon>
    </lineage>
</organism>
<accession>A0A2J7RD89</accession>
<dbReference type="EMBL" id="NEVH01005293">
    <property type="protein sequence ID" value="PNF38790.1"/>
    <property type="molecule type" value="Genomic_DNA"/>
</dbReference>
<feature type="transmembrane region" description="Helical" evidence="5">
    <location>
        <begin position="153"/>
        <end position="174"/>
    </location>
</feature>
<reference evidence="6 7" key="1">
    <citation type="submission" date="2017-12" db="EMBL/GenBank/DDBJ databases">
        <title>Hemimetabolous genomes reveal molecular basis of termite eusociality.</title>
        <authorList>
            <person name="Harrison M.C."/>
            <person name="Jongepier E."/>
            <person name="Robertson H.M."/>
            <person name="Arning N."/>
            <person name="Bitard-Feildel T."/>
            <person name="Chao H."/>
            <person name="Childers C.P."/>
            <person name="Dinh H."/>
            <person name="Doddapaneni H."/>
            <person name="Dugan S."/>
            <person name="Gowin J."/>
            <person name="Greiner C."/>
            <person name="Han Y."/>
            <person name="Hu H."/>
            <person name="Hughes D.S.T."/>
            <person name="Huylmans A.-K."/>
            <person name="Kemena C."/>
            <person name="Kremer L.P.M."/>
            <person name="Lee S.L."/>
            <person name="Lopez-Ezquerra A."/>
            <person name="Mallet L."/>
            <person name="Monroy-Kuhn J.M."/>
            <person name="Moser A."/>
            <person name="Murali S.C."/>
            <person name="Muzny D.M."/>
            <person name="Otani S."/>
            <person name="Piulachs M.-D."/>
            <person name="Poelchau M."/>
            <person name="Qu J."/>
            <person name="Schaub F."/>
            <person name="Wada-Katsumata A."/>
            <person name="Worley K.C."/>
            <person name="Xie Q."/>
            <person name="Ylla G."/>
            <person name="Poulsen M."/>
            <person name="Gibbs R.A."/>
            <person name="Schal C."/>
            <person name="Richards S."/>
            <person name="Belles X."/>
            <person name="Korb J."/>
            <person name="Bornberg-Bauer E."/>
        </authorList>
    </citation>
    <scope>NUCLEOTIDE SEQUENCE [LARGE SCALE GENOMIC DNA]</scope>
    <source>
        <tissue evidence="6">Whole body</tissue>
    </source>
</reference>
<feature type="transmembrane region" description="Helical" evidence="5">
    <location>
        <begin position="271"/>
        <end position="290"/>
    </location>
</feature>
<dbReference type="GO" id="GO:0016020">
    <property type="term" value="C:membrane"/>
    <property type="evidence" value="ECO:0007669"/>
    <property type="project" value="UniProtKB-SubCell"/>
</dbReference>
<evidence type="ECO:0008006" key="8">
    <source>
        <dbReference type="Google" id="ProtNLM"/>
    </source>
</evidence>
<dbReference type="PANTHER" id="PTHR24064">
    <property type="entry name" value="SOLUTE CARRIER FAMILY 22 MEMBER"/>
    <property type="match status" value="1"/>
</dbReference>
<dbReference type="OrthoDB" id="5141738at2759"/>
<dbReference type="AlphaFoldDB" id="A0A2J7RD89"/>
<dbReference type="InParanoid" id="A0A2J7RD89"/>
<evidence type="ECO:0000313" key="7">
    <source>
        <dbReference type="Proteomes" id="UP000235965"/>
    </source>
</evidence>